<dbReference type="EMBL" id="JABSTV010001247">
    <property type="protein sequence ID" value="KAH7971884.1"/>
    <property type="molecule type" value="Genomic_DNA"/>
</dbReference>
<evidence type="ECO:0000256" key="1">
    <source>
        <dbReference type="ARBA" id="ARBA00022737"/>
    </source>
</evidence>
<keyword evidence="1" id="KW-0677">Repeat</keyword>
<dbReference type="PANTHER" id="PTHR24111:SF0">
    <property type="entry name" value="LEUCINE-RICH REPEAT-CONTAINING PROTEIN"/>
    <property type="match status" value="1"/>
</dbReference>
<dbReference type="InterPro" id="IPR052201">
    <property type="entry name" value="LRR-containing_regulator"/>
</dbReference>
<organism evidence="2 3">
    <name type="scientific">Rhipicephalus sanguineus</name>
    <name type="common">Brown dog tick</name>
    <name type="synonym">Ixodes sanguineus</name>
    <dbReference type="NCBI Taxonomy" id="34632"/>
    <lineage>
        <taxon>Eukaryota</taxon>
        <taxon>Metazoa</taxon>
        <taxon>Ecdysozoa</taxon>
        <taxon>Arthropoda</taxon>
        <taxon>Chelicerata</taxon>
        <taxon>Arachnida</taxon>
        <taxon>Acari</taxon>
        <taxon>Parasitiformes</taxon>
        <taxon>Ixodida</taxon>
        <taxon>Ixodoidea</taxon>
        <taxon>Ixodidae</taxon>
        <taxon>Rhipicephalinae</taxon>
        <taxon>Rhipicephalus</taxon>
        <taxon>Rhipicephalus</taxon>
    </lineage>
</organism>
<sequence>MLHQKVHFSVSVMNYPTPCTSSEGRLCTLFEDLHVWNAFFCKVGLQMREFSPGQLSLVQLRCVGDYPNILEQRRAATLLCHLLSHHRCIVSVNLNASVFEGHEQITCDALRISPSLRKLKFCQLNMKTDASQSFVATLPHLDQLQELDISDVPFNRTSLEGLSEFLASTRSLTTLTMTDQRIEGEDAAVILQGLMQNVTISALSLHMSLLSVVSPRCGEIFTDYLRSNQTLRSLTVTSHSHLCFNDLGPIIGALFYNSTLSELKLIGFSIDTRRNNMITGMLSRNRGLRRFHMVSCTFYEYDLYLNTWVFSSGSGLTRSRLAALAENNTLEELTMDLCWVKPEDCSSVFRALACHASLKKVNVPTFSDKDVAQICRTLRDTGMLKRFFLGEHRVSEDTVVQLPECKELSCISVFICDGNGEPLHTTLRLLPTCSHVKSLCLSMTGLKFNGEVSSLIVQYITSTTALRELRLVLLSWNRRSVDGSERPLLQALYINKSIRRLSLTGFCIREGEATMLADTLQSSLTLCHLSFYPCNHQATIWFIRKLSPNISSNYMLLGMRTCLYERLCDGWFAIIDVVRRNNSLVTRAAHFVMGTRHKYCAAAAELVRFHPGLLKKVQELASVDENEAVSRIKSSLKSLFELEDFMCLAEVVKDTLSCHMREDGKKQLVDLNNDCWLHIRQYLKVGDIPDSK</sequence>
<keyword evidence="3" id="KW-1185">Reference proteome</keyword>
<evidence type="ECO:0000313" key="2">
    <source>
        <dbReference type="EMBL" id="KAH7971884.1"/>
    </source>
</evidence>
<dbReference type="InterPro" id="IPR032675">
    <property type="entry name" value="LRR_dom_sf"/>
</dbReference>
<dbReference type="Gene3D" id="3.80.10.10">
    <property type="entry name" value="Ribonuclease Inhibitor"/>
    <property type="match status" value="2"/>
</dbReference>
<reference evidence="2" key="1">
    <citation type="journal article" date="2020" name="Cell">
        <title>Large-Scale Comparative Analyses of Tick Genomes Elucidate Their Genetic Diversity and Vector Capacities.</title>
        <authorList>
            <consortium name="Tick Genome and Microbiome Consortium (TIGMIC)"/>
            <person name="Jia N."/>
            <person name="Wang J."/>
            <person name="Shi W."/>
            <person name="Du L."/>
            <person name="Sun Y."/>
            <person name="Zhan W."/>
            <person name="Jiang J.F."/>
            <person name="Wang Q."/>
            <person name="Zhang B."/>
            <person name="Ji P."/>
            <person name="Bell-Sakyi L."/>
            <person name="Cui X.M."/>
            <person name="Yuan T.T."/>
            <person name="Jiang B.G."/>
            <person name="Yang W.F."/>
            <person name="Lam T.T."/>
            <person name="Chang Q.C."/>
            <person name="Ding S.J."/>
            <person name="Wang X.J."/>
            <person name="Zhu J.G."/>
            <person name="Ruan X.D."/>
            <person name="Zhao L."/>
            <person name="Wei J.T."/>
            <person name="Ye R.Z."/>
            <person name="Que T.C."/>
            <person name="Du C.H."/>
            <person name="Zhou Y.H."/>
            <person name="Cheng J.X."/>
            <person name="Dai P.F."/>
            <person name="Guo W.B."/>
            <person name="Han X.H."/>
            <person name="Huang E.J."/>
            <person name="Li L.F."/>
            <person name="Wei W."/>
            <person name="Gao Y.C."/>
            <person name="Liu J.Z."/>
            <person name="Shao H.Z."/>
            <person name="Wang X."/>
            <person name="Wang C.C."/>
            <person name="Yang T.C."/>
            <person name="Huo Q.B."/>
            <person name="Li W."/>
            <person name="Chen H.Y."/>
            <person name="Chen S.E."/>
            <person name="Zhou L.G."/>
            <person name="Ni X.B."/>
            <person name="Tian J.H."/>
            <person name="Sheng Y."/>
            <person name="Liu T."/>
            <person name="Pan Y.S."/>
            <person name="Xia L.Y."/>
            <person name="Li J."/>
            <person name="Zhao F."/>
            <person name="Cao W.C."/>
        </authorList>
    </citation>
    <scope>NUCLEOTIDE SEQUENCE</scope>
    <source>
        <strain evidence="2">Rsan-2018</strain>
    </source>
</reference>
<dbReference type="SUPFAM" id="SSF52047">
    <property type="entry name" value="RNI-like"/>
    <property type="match status" value="2"/>
</dbReference>
<dbReference type="Proteomes" id="UP000821837">
    <property type="component" value="Chromosome 11"/>
</dbReference>
<gene>
    <name evidence="2" type="ORF">HPB52_003649</name>
</gene>
<proteinExistence type="predicted"/>
<name>A0A9D4Q9R4_RHISA</name>
<dbReference type="AlphaFoldDB" id="A0A9D4Q9R4"/>
<accession>A0A9D4Q9R4</accession>
<dbReference type="PANTHER" id="PTHR24111">
    <property type="entry name" value="LEUCINE-RICH REPEAT-CONTAINING PROTEIN 34"/>
    <property type="match status" value="1"/>
</dbReference>
<comment type="caution">
    <text evidence="2">The sequence shown here is derived from an EMBL/GenBank/DDBJ whole genome shotgun (WGS) entry which is preliminary data.</text>
</comment>
<reference evidence="2" key="2">
    <citation type="submission" date="2021-09" db="EMBL/GenBank/DDBJ databases">
        <authorList>
            <person name="Jia N."/>
            <person name="Wang J."/>
            <person name="Shi W."/>
            <person name="Du L."/>
            <person name="Sun Y."/>
            <person name="Zhan W."/>
            <person name="Jiang J."/>
            <person name="Wang Q."/>
            <person name="Zhang B."/>
            <person name="Ji P."/>
            <person name="Sakyi L.B."/>
            <person name="Cui X."/>
            <person name="Yuan T."/>
            <person name="Jiang B."/>
            <person name="Yang W."/>
            <person name="Lam T.T.-Y."/>
            <person name="Chang Q."/>
            <person name="Ding S."/>
            <person name="Wang X."/>
            <person name="Zhu J."/>
            <person name="Ruan X."/>
            <person name="Zhao L."/>
            <person name="Wei J."/>
            <person name="Que T."/>
            <person name="Du C."/>
            <person name="Cheng J."/>
            <person name="Dai P."/>
            <person name="Han X."/>
            <person name="Huang E."/>
            <person name="Gao Y."/>
            <person name="Liu J."/>
            <person name="Shao H."/>
            <person name="Ye R."/>
            <person name="Li L."/>
            <person name="Wei W."/>
            <person name="Wang X."/>
            <person name="Wang C."/>
            <person name="Huo Q."/>
            <person name="Li W."/>
            <person name="Guo W."/>
            <person name="Chen H."/>
            <person name="Chen S."/>
            <person name="Zhou L."/>
            <person name="Zhou L."/>
            <person name="Ni X."/>
            <person name="Tian J."/>
            <person name="Zhou Y."/>
            <person name="Sheng Y."/>
            <person name="Liu T."/>
            <person name="Pan Y."/>
            <person name="Xia L."/>
            <person name="Li J."/>
            <person name="Zhao F."/>
            <person name="Cao W."/>
        </authorList>
    </citation>
    <scope>NUCLEOTIDE SEQUENCE</scope>
    <source>
        <strain evidence="2">Rsan-2018</strain>
        <tissue evidence="2">Larvae</tissue>
    </source>
</reference>
<protein>
    <submittedName>
        <fullName evidence="2">Uncharacterized protein</fullName>
    </submittedName>
</protein>
<dbReference type="VEuPathDB" id="VectorBase:RSAN_054016"/>
<evidence type="ECO:0000313" key="3">
    <source>
        <dbReference type="Proteomes" id="UP000821837"/>
    </source>
</evidence>